<dbReference type="Proteomes" id="UP000028719">
    <property type="component" value="Unassembled WGS sequence"/>
</dbReference>
<name>A0ABR4UFZ6_9FLAO</name>
<sequence>MITELHKAKDLMDNDQYESAINILNKLEDLPLKSENFRLLFLSNCFYNIEEYYLAIDTADRLLQKDHKNEYASQIKYLAYYELEDYNNALNEIINFLSHNEANLYKVTLEELLTDIKEGFINEEATVYKIQELALKNNIIYKLAFEVTVLEVK</sequence>
<protein>
    <recommendedName>
        <fullName evidence="3">Tetratricopeptide repeat-containing protein</fullName>
    </recommendedName>
</protein>
<organism evidence="1 2">
    <name type="scientific">Chryseobacterium vrystaatense</name>
    <dbReference type="NCBI Taxonomy" id="307480"/>
    <lineage>
        <taxon>Bacteria</taxon>
        <taxon>Pseudomonadati</taxon>
        <taxon>Bacteroidota</taxon>
        <taxon>Flavobacteriia</taxon>
        <taxon>Flavobacteriales</taxon>
        <taxon>Weeksellaceae</taxon>
        <taxon>Chryseobacterium group</taxon>
        <taxon>Chryseobacterium</taxon>
    </lineage>
</organism>
<dbReference type="RefSeq" id="WP_034750500.1">
    <property type="nucleotide sequence ID" value="NZ_JPRI01000012.1"/>
</dbReference>
<comment type="caution">
    <text evidence="1">The sequence shown here is derived from an EMBL/GenBank/DDBJ whole genome shotgun (WGS) entry which is preliminary data.</text>
</comment>
<proteinExistence type="predicted"/>
<dbReference type="EMBL" id="JPRI01000012">
    <property type="protein sequence ID" value="KFF23449.1"/>
    <property type="molecule type" value="Genomic_DNA"/>
</dbReference>
<accession>A0ABR4UFZ6</accession>
<keyword evidence="2" id="KW-1185">Reference proteome</keyword>
<dbReference type="InterPro" id="IPR011990">
    <property type="entry name" value="TPR-like_helical_dom_sf"/>
</dbReference>
<evidence type="ECO:0000313" key="1">
    <source>
        <dbReference type="EMBL" id="KFF23449.1"/>
    </source>
</evidence>
<reference evidence="1 2" key="1">
    <citation type="submission" date="2014-07" db="EMBL/GenBank/DDBJ databases">
        <title>Genome of Chryseobacterium vrystaatense LMG 22846.</title>
        <authorList>
            <person name="Pipes S.E."/>
            <person name="Stropko S.J."/>
            <person name="Newman J.D."/>
        </authorList>
    </citation>
    <scope>NUCLEOTIDE SEQUENCE [LARGE SCALE GENOMIC DNA]</scope>
    <source>
        <strain evidence="1 2">LMG 22846</strain>
    </source>
</reference>
<dbReference type="SUPFAM" id="SSF48452">
    <property type="entry name" value="TPR-like"/>
    <property type="match status" value="1"/>
</dbReference>
<evidence type="ECO:0000313" key="2">
    <source>
        <dbReference type="Proteomes" id="UP000028719"/>
    </source>
</evidence>
<gene>
    <name evidence="1" type="ORF">IW16_24605</name>
</gene>
<dbReference type="Gene3D" id="1.25.40.10">
    <property type="entry name" value="Tetratricopeptide repeat domain"/>
    <property type="match status" value="1"/>
</dbReference>
<evidence type="ECO:0008006" key="3">
    <source>
        <dbReference type="Google" id="ProtNLM"/>
    </source>
</evidence>